<dbReference type="Proteomes" id="UP000036449">
    <property type="component" value="Unassembled WGS sequence"/>
</dbReference>
<reference evidence="1 2" key="1">
    <citation type="submission" date="2015-03" db="EMBL/GenBank/DDBJ databases">
        <title>Genome sequencing of Methylobacterium tarhaniae DSM 25844.</title>
        <authorList>
            <person name="Chaudhry V."/>
            <person name="Patil P.B."/>
        </authorList>
    </citation>
    <scope>NUCLEOTIDE SEQUENCE [LARGE SCALE GENOMIC DNA]</scope>
    <source>
        <strain evidence="1 2">DSM 25844</strain>
    </source>
</reference>
<comment type="caution">
    <text evidence="1">The sequence shown here is derived from an EMBL/GenBank/DDBJ whole genome shotgun (WGS) entry which is preliminary data.</text>
</comment>
<dbReference type="PATRIC" id="fig|1187852.3.peg.2134"/>
<dbReference type="EMBL" id="LABZ01000177">
    <property type="protein sequence ID" value="KMO34734.1"/>
    <property type="molecule type" value="Genomic_DNA"/>
</dbReference>
<gene>
    <name evidence="1" type="ORF">VQ03_22935</name>
</gene>
<accession>A0A0J6SM42</accession>
<protein>
    <submittedName>
        <fullName evidence="1">Uncharacterized protein</fullName>
    </submittedName>
</protein>
<dbReference type="OrthoDB" id="7999304at2"/>
<evidence type="ECO:0000313" key="1">
    <source>
        <dbReference type="EMBL" id="KMO34734.1"/>
    </source>
</evidence>
<name>A0A0J6SM42_9HYPH</name>
<dbReference type="AlphaFoldDB" id="A0A0J6SM42"/>
<dbReference type="RefSeq" id="WP_048453212.1">
    <property type="nucleotide sequence ID" value="NZ_JBNNPJ010000082.1"/>
</dbReference>
<sequence>MPHTIAERRRRIEAQLQDYERMLAEIRSSAGLGANSRALQLQHARLISQARTELASLDAELASL</sequence>
<evidence type="ECO:0000313" key="2">
    <source>
        <dbReference type="Proteomes" id="UP000036449"/>
    </source>
</evidence>
<proteinExistence type="predicted"/>
<keyword evidence="2" id="KW-1185">Reference proteome</keyword>
<organism evidence="1 2">
    <name type="scientific">Methylobacterium tarhaniae</name>
    <dbReference type="NCBI Taxonomy" id="1187852"/>
    <lineage>
        <taxon>Bacteria</taxon>
        <taxon>Pseudomonadati</taxon>
        <taxon>Pseudomonadota</taxon>
        <taxon>Alphaproteobacteria</taxon>
        <taxon>Hyphomicrobiales</taxon>
        <taxon>Methylobacteriaceae</taxon>
        <taxon>Methylobacterium</taxon>
    </lineage>
</organism>